<protein>
    <submittedName>
        <fullName evidence="8">Type IV secretory system conjugative DNA transfer family protein</fullName>
    </submittedName>
</protein>
<dbReference type="NCBIfam" id="NF045973">
    <property type="entry name" value="conju_CD1115"/>
    <property type="match status" value="1"/>
</dbReference>
<evidence type="ECO:0000256" key="1">
    <source>
        <dbReference type="ARBA" id="ARBA00004651"/>
    </source>
</evidence>
<dbReference type="Proteomes" id="UP000533476">
    <property type="component" value="Unassembled WGS sequence"/>
</dbReference>
<evidence type="ECO:0000256" key="5">
    <source>
        <dbReference type="ARBA" id="ARBA00022989"/>
    </source>
</evidence>
<comment type="caution">
    <text evidence="8">The sequence shown here is derived from an EMBL/GenBank/DDBJ whole genome shotgun (WGS) entry which is preliminary data.</text>
</comment>
<feature type="transmembrane region" description="Helical" evidence="7">
    <location>
        <begin position="12"/>
        <end position="31"/>
    </location>
</feature>
<accession>A0A7Y0L5M3</accession>
<comment type="similarity">
    <text evidence="2">Belongs to the VirD4/TraG family.</text>
</comment>
<evidence type="ECO:0000256" key="3">
    <source>
        <dbReference type="ARBA" id="ARBA00022475"/>
    </source>
</evidence>
<proteinExistence type="inferred from homology"/>
<keyword evidence="6 7" id="KW-0472">Membrane</keyword>
<dbReference type="InterPro" id="IPR051539">
    <property type="entry name" value="T4SS-coupling_protein"/>
</dbReference>
<evidence type="ECO:0000256" key="4">
    <source>
        <dbReference type="ARBA" id="ARBA00022692"/>
    </source>
</evidence>
<keyword evidence="4 7" id="KW-0812">Transmembrane</keyword>
<dbReference type="SUPFAM" id="SSF52540">
    <property type="entry name" value="P-loop containing nucleoside triphosphate hydrolases"/>
    <property type="match status" value="1"/>
</dbReference>
<dbReference type="PANTHER" id="PTHR37937">
    <property type="entry name" value="CONJUGATIVE TRANSFER: DNA TRANSPORT"/>
    <property type="match status" value="1"/>
</dbReference>
<keyword evidence="9" id="KW-1185">Reference proteome</keyword>
<evidence type="ECO:0000313" key="8">
    <source>
        <dbReference type="EMBL" id="NMP23488.1"/>
    </source>
</evidence>
<dbReference type="Pfam" id="PF02534">
    <property type="entry name" value="T4SS-DNA_transf"/>
    <property type="match status" value="1"/>
</dbReference>
<feature type="transmembrane region" description="Helical" evidence="7">
    <location>
        <begin position="70"/>
        <end position="90"/>
    </location>
</feature>
<evidence type="ECO:0000256" key="6">
    <source>
        <dbReference type="ARBA" id="ARBA00023136"/>
    </source>
</evidence>
<keyword evidence="5 7" id="KW-1133">Transmembrane helix</keyword>
<dbReference type="InterPro" id="IPR027417">
    <property type="entry name" value="P-loop_NTPase"/>
</dbReference>
<evidence type="ECO:0000313" key="9">
    <source>
        <dbReference type="Proteomes" id="UP000533476"/>
    </source>
</evidence>
<dbReference type="AlphaFoldDB" id="A0A7Y0L5M3"/>
<organism evidence="8 9">
    <name type="scientific">Sulfobacillus harzensis</name>
    <dbReference type="NCBI Taxonomy" id="2729629"/>
    <lineage>
        <taxon>Bacteria</taxon>
        <taxon>Bacillati</taxon>
        <taxon>Bacillota</taxon>
        <taxon>Clostridia</taxon>
        <taxon>Eubacteriales</taxon>
        <taxon>Clostridiales Family XVII. Incertae Sedis</taxon>
        <taxon>Sulfobacillus</taxon>
    </lineage>
</organism>
<name>A0A7Y0L5M3_9FIRM</name>
<dbReference type="GO" id="GO:0005886">
    <property type="term" value="C:plasma membrane"/>
    <property type="evidence" value="ECO:0007669"/>
    <property type="project" value="UniProtKB-SubCell"/>
</dbReference>
<keyword evidence="3" id="KW-1003">Cell membrane</keyword>
<comment type="subcellular location">
    <subcellularLocation>
        <location evidence="1">Cell membrane</location>
        <topology evidence="1">Multi-pass membrane protein</topology>
    </subcellularLocation>
</comment>
<sequence>MKTRTLRTLVLVNYGLAVSVCVLPAVVSLGIRLRGTSSGQWEGVLQAWASRGLYLPWRAIADGAHDPRTLIWLSIFVALAGIGMGLLGAFSPRVLWGGPPASGQGQHGTARWRSSWELQRSLAQWRPQMASPPNGLVVGQGRHQSAWVVDQEGHALVVGATRSGKGRRILLPTIGVIGRNRRDSLLVTDPKGELFAHSAAFLRSQGYMVRRIDFRDPRLGLRFNPLAPVSEALHDARVWTVASQAAWDIAHVLSDHGADADPFWSQAQEALTAALILGIADQAPSACRHLASVYATLIEAGKREGKELDAWMATFPEDHPARMAYGSVALSTERTRTSIFTGAATALRLFADPDMAWLTAKSSYSLDALADQPEAHFLIIPDDRATRYPIVTLYLTQVIQALNSRAQRDGGRLPRTVHFLLDEVGNLPPIPDLDKTVTVAAGRGIRLTLVLQDLQQLKSRYRDAAGTILGNTATWVYLITQDWDTASLLSKKLGEYTTEVRTLSHAHASWWRPVTMATGTAQESHALTGRPLLTPDELMRWPEGQSLVLQTRLPPARLSLPDLSEWRAFQALANPSAVEAEPAPLERVPVWWPGKAEDSRSEEVPAGLAGVWRRSREAGVLLESVPDW</sequence>
<dbReference type="RefSeq" id="WP_169100809.1">
    <property type="nucleotide sequence ID" value="NZ_JABBVZ010000053.1"/>
</dbReference>
<gene>
    <name evidence="8" type="ORF">HIJ39_14165</name>
</gene>
<dbReference type="CDD" id="cd01127">
    <property type="entry name" value="TrwB_TraG_TraD_VirD4"/>
    <property type="match status" value="1"/>
</dbReference>
<evidence type="ECO:0000256" key="2">
    <source>
        <dbReference type="ARBA" id="ARBA00008806"/>
    </source>
</evidence>
<evidence type="ECO:0000256" key="7">
    <source>
        <dbReference type="SAM" id="Phobius"/>
    </source>
</evidence>
<dbReference type="InterPro" id="IPR003688">
    <property type="entry name" value="TraG/VirD4"/>
</dbReference>
<reference evidence="8 9" key="1">
    <citation type="submission" date="2020-04" db="EMBL/GenBank/DDBJ databases">
        <authorList>
            <person name="Zhang R."/>
            <person name="Schippers A."/>
        </authorList>
    </citation>
    <scope>NUCLEOTIDE SEQUENCE [LARGE SCALE GENOMIC DNA]</scope>
    <source>
        <strain evidence="8 9">DSM 109850</strain>
    </source>
</reference>
<dbReference type="EMBL" id="JABBVZ010000053">
    <property type="protein sequence ID" value="NMP23488.1"/>
    <property type="molecule type" value="Genomic_DNA"/>
</dbReference>
<dbReference type="PANTHER" id="PTHR37937:SF1">
    <property type="entry name" value="CONJUGATIVE TRANSFER: DNA TRANSPORT"/>
    <property type="match status" value="1"/>
</dbReference>
<dbReference type="Gene3D" id="3.40.50.300">
    <property type="entry name" value="P-loop containing nucleotide triphosphate hydrolases"/>
    <property type="match status" value="1"/>
</dbReference>